<evidence type="ECO:0000259" key="3">
    <source>
        <dbReference type="Pfam" id="PF00266"/>
    </source>
</evidence>
<evidence type="ECO:0000256" key="1">
    <source>
        <dbReference type="ARBA" id="ARBA00001933"/>
    </source>
</evidence>
<evidence type="ECO:0000313" key="4">
    <source>
        <dbReference type="EMBL" id="MED4401071.1"/>
    </source>
</evidence>
<evidence type="ECO:0000313" key="5">
    <source>
        <dbReference type="Proteomes" id="UP001342826"/>
    </source>
</evidence>
<dbReference type="InterPro" id="IPR000192">
    <property type="entry name" value="Aminotrans_V_dom"/>
</dbReference>
<organism evidence="4 5">
    <name type="scientific">Metabacillus fastidiosus</name>
    <dbReference type="NCBI Taxonomy" id="1458"/>
    <lineage>
        <taxon>Bacteria</taxon>
        <taxon>Bacillati</taxon>
        <taxon>Bacillota</taxon>
        <taxon>Bacilli</taxon>
        <taxon>Bacillales</taxon>
        <taxon>Bacillaceae</taxon>
        <taxon>Metabacillus</taxon>
    </lineage>
</organism>
<evidence type="ECO:0000256" key="2">
    <source>
        <dbReference type="ARBA" id="ARBA00022898"/>
    </source>
</evidence>
<dbReference type="SUPFAM" id="SSF53383">
    <property type="entry name" value="PLP-dependent transferases"/>
    <property type="match status" value="1"/>
</dbReference>
<dbReference type="Gene3D" id="3.40.640.10">
    <property type="entry name" value="Type I PLP-dependent aspartate aminotransferase-like (Major domain)"/>
    <property type="match status" value="1"/>
</dbReference>
<dbReference type="PIRSF" id="PIRSF005572">
    <property type="entry name" value="NifS"/>
    <property type="match status" value="1"/>
</dbReference>
<dbReference type="NCBIfam" id="NF002806">
    <property type="entry name" value="PRK02948.1"/>
    <property type="match status" value="1"/>
</dbReference>
<gene>
    <name evidence="4" type="ORF">P9271_06955</name>
</gene>
<dbReference type="EMBL" id="JARTFS010000005">
    <property type="protein sequence ID" value="MED4401071.1"/>
    <property type="molecule type" value="Genomic_DNA"/>
</dbReference>
<feature type="domain" description="Aminotransferase class V" evidence="3">
    <location>
        <begin position="2"/>
        <end position="365"/>
    </location>
</feature>
<dbReference type="InterPro" id="IPR015421">
    <property type="entry name" value="PyrdxlP-dep_Trfase_major"/>
</dbReference>
<keyword evidence="5" id="KW-1185">Reference proteome</keyword>
<dbReference type="Gene3D" id="3.90.1150.10">
    <property type="entry name" value="Aspartate Aminotransferase, domain 1"/>
    <property type="match status" value="1"/>
</dbReference>
<proteinExistence type="predicted"/>
<accession>A0ABU6NVK2</accession>
<name>A0ABU6NVK2_9BACI</name>
<comment type="cofactor">
    <cofactor evidence="1">
        <name>pyridoxal 5'-phosphate</name>
        <dbReference type="ChEBI" id="CHEBI:597326"/>
    </cofactor>
</comment>
<dbReference type="Proteomes" id="UP001342826">
    <property type="component" value="Unassembled WGS sequence"/>
</dbReference>
<dbReference type="InterPro" id="IPR016454">
    <property type="entry name" value="Cysteine_dSase"/>
</dbReference>
<dbReference type="InterPro" id="IPR015422">
    <property type="entry name" value="PyrdxlP-dep_Trfase_small"/>
</dbReference>
<dbReference type="PANTHER" id="PTHR11601:SF36">
    <property type="entry name" value="CYSTEINE DESULFURASE NIFS-RELATED"/>
    <property type="match status" value="1"/>
</dbReference>
<keyword evidence="2" id="KW-0663">Pyridoxal phosphate</keyword>
<protein>
    <submittedName>
        <fullName evidence="4">IscS subfamily cysteine desulfurase</fullName>
    </submittedName>
</protein>
<dbReference type="Gene3D" id="1.10.260.50">
    <property type="match status" value="1"/>
</dbReference>
<dbReference type="PANTHER" id="PTHR11601">
    <property type="entry name" value="CYSTEINE DESULFURYLASE FAMILY MEMBER"/>
    <property type="match status" value="1"/>
</dbReference>
<dbReference type="Pfam" id="PF00266">
    <property type="entry name" value="Aminotran_5"/>
    <property type="match status" value="1"/>
</dbReference>
<comment type="caution">
    <text evidence="4">The sequence shown here is derived from an EMBL/GenBank/DDBJ whole genome shotgun (WGS) entry which is preliminary data.</text>
</comment>
<dbReference type="InterPro" id="IPR015424">
    <property type="entry name" value="PyrdxlP-dep_Trfase"/>
</dbReference>
<sequence>MIYLDYAATTPMSDYALSIYTETAKNAFGNSNSLHDIGGQANDILQASRKIIANLIGGEENGVYFTSGGTEANILAVQSLLNGADPMKRHIITSSMEHSSLYSYFQLLEEKGYEISYAEADQYGYISLDALKKSIRDDTVLVSIQHGNSEIGQIQPIEDFGNYLLEKDILFHSDCVQTFGKVPLNVKKANVTAISISSHKIYGPKGVGAVHINPSVYWKSVFLHTTHENGFRPGTVNVPGIAAFAVAAREVHSAIDETNDHFIQLRNIVRTKLEPHEKHINIINNSSPYKQLNNIIALFIPGIEGQYIMLEANRYGYGISTGSACQIGMQAPSRTMTALGFNDSEAKQYVRISTGKATAAHEMEEFCDKLIEIIKNFKK</sequence>
<reference evidence="4 5" key="1">
    <citation type="submission" date="2023-03" db="EMBL/GenBank/DDBJ databases">
        <title>Bacillus Genome Sequencing.</title>
        <authorList>
            <person name="Dunlap C."/>
        </authorList>
    </citation>
    <scope>NUCLEOTIDE SEQUENCE [LARGE SCALE GENOMIC DNA]</scope>
    <source>
        <strain evidence="4 5">NRS-1717</strain>
    </source>
</reference>